<sequence length="70" mass="8064">MPHIDITMIPGRDDTAKKELAVKIQRFAADELGIDKKFVSVSIEDIAKENWNEHIQNMCDKKMFLHPIKA</sequence>
<dbReference type="EMBL" id="JACRSU010000003">
    <property type="protein sequence ID" value="MBC8541034.1"/>
    <property type="molecule type" value="Genomic_DNA"/>
</dbReference>
<comment type="caution">
    <text evidence="3">The sequence shown here is derived from an EMBL/GenBank/DDBJ whole genome shotgun (WGS) entry which is preliminary data.</text>
</comment>
<dbReference type="Pfam" id="PF01361">
    <property type="entry name" value="Tautomerase"/>
    <property type="match status" value="1"/>
</dbReference>
<name>A0A926DPM4_9FIRM</name>
<gene>
    <name evidence="3" type="ORF">H8698_08630</name>
</gene>
<evidence type="ECO:0000256" key="1">
    <source>
        <dbReference type="ARBA" id="ARBA00023235"/>
    </source>
</evidence>
<dbReference type="InterPro" id="IPR004370">
    <property type="entry name" value="4-OT-like_dom"/>
</dbReference>
<evidence type="ECO:0000259" key="2">
    <source>
        <dbReference type="Pfam" id="PF01361"/>
    </source>
</evidence>
<protein>
    <submittedName>
        <fullName evidence="3">Tautomerase family protein</fullName>
    </submittedName>
</protein>
<proteinExistence type="predicted"/>
<reference evidence="3" key="1">
    <citation type="submission" date="2020-08" db="EMBL/GenBank/DDBJ databases">
        <title>Genome public.</title>
        <authorList>
            <person name="Liu C."/>
            <person name="Sun Q."/>
        </authorList>
    </citation>
    <scope>NUCLEOTIDE SEQUENCE</scope>
    <source>
        <strain evidence="3">H8</strain>
    </source>
</reference>
<dbReference type="SUPFAM" id="SSF55331">
    <property type="entry name" value="Tautomerase/MIF"/>
    <property type="match status" value="1"/>
</dbReference>
<dbReference type="InterPro" id="IPR014347">
    <property type="entry name" value="Tautomerase/MIF_sf"/>
</dbReference>
<dbReference type="Proteomes" id="UP000611762">
    <property type="component" value="Unassembled WGS sequence"/>
</dbReference>
<organism evidence="3 4">
    <name type="scientific">Congzhengia minquanensis</name>
    <dbReference type="NCBI Taxonomy" id="2763657"/>
    <lineage>
        <taxon>Bacteria</taxon>
        <taxon>Bacillati</taxon>
        <taxon>Bacillota</taxon>
        <taxon>Clostridia</taxon>
        <taxon>Eubacteriales</taxon>
        <taxon>Oscillospiraceae</taxon>
        <taxon>Congzhengia</taxon>
    </lineage>
</organism>
<evidence type="ECO:0000313" key="3">
    <source>
        <dbReference type="EMBL" id="MBC8541034.1"/>
    </source>
</evidence>
<dbReference type="Gene3D" id="3.30.429.10">
    <property type="entry name" value="Macrophage Migration Inhibitory Factor"/>
    <property type="match status" value="1"/>
</dbReference>
<accession>A0A926DPM4</accession>
<evidence type="ECO:0000313" key="4">
    <source>
        <dbReference type="Proteomes" id="UP000611762"/>
    </source>
</evidence>
<dbReference type="RefSeq" id="WP_249312824.1">
    <property type="nucleotide sequence ID" value="NZ_JACRSU010000003.1"/>
</dbReference>
<feature type="domain" description="4-oxalocrotonate tautomerase-like" evidence="2">
    <location>
        <begin position="2"/>
        <end position="51"/>
    </location>
</feature>
<dbReference type="GO" id="GO:0016853">
    <property type="term" value="F:isomerase activity"/>
    <property type="evidence" value="ECO:0007669"/>
    <property type="project" value="UniProtKB-KW"/>
</dbReference>
<dbReference type="AlphaFoldDB" id="A0A926DPM4"/>
<keyword evidence="4" id="KW-1185">Reference proteome</keyword>
<keyword evidence="1" id="KW-0413">Isomerase</keyword>